<dbReference type="EMBL" id="CP007493">
    <property type="protein sequence ID" value="AJB42006.1"/>
    <property type="molecule type" value="Genomic_DNA"/>
</dbReference>
<dbReference type="Proteomes" id="UP000266720">
    <property type="component" value="Chromosome"/>
</dbReference>
<accession>A0A3G1A5F0</accession>
<evidence type="ECO:0000313" key="2">
    <source>
        <dbReference type="Proteomes" id="UP000266720"/>
    </source>
</evidence>
<organism evidence="1 2">
    <name type="scientific">Thermofilum adornatum 1505</name>
    <dbReference type="NCBI Taxonomy" id="697581"/>
    <lineage>
        <taxon>Archaea</taxon>
        <taxon>Thermoproteota</taxon>
        <taxon>Thermoprotei</taxon>
        <taxon>Thermofilales</taxon>
        <taxon>Thermofilaceae</taxon>
        <taxon>Thermofilum</taxon>
    </lineage>
</organism>
<proteinExistence type="predicted"/>
<protein>
    <submittedName>
        <fullName evidence="1">Uncharacterized protein</fullName>
    </submittedName>
</protein>
<reference evidence="2" key="1">
    <citation type="book" date="2010" name="EXTREMOPHILES" publisher="0:0-0">
        <title>Complete genome sequences of ten hyperthermophilic archaea reveal their metabolic capabilities and possible ecological roles.</title>
        <editorList>
            <person name="?"/>
        </editorList>
        <authorList>
            <person name="Ravin N.V."/>
            <person name="Mardanov A.V."/>
            <person name="Bonch-Osmolovskaya E.A."/>
            <person name="Skryabin K.G."/>
        </authorList>
    </citation>
    <scope>NUCLEOTIDE SEQUENCE [LARGE SCALE GENOMIC DNA]</scope>
    <source>
        <strain evidence="2">1505</strain>
    </source>
</reference>
<dbReference type="KEGG" id="tcb:TCARB_0956"/>
<gene>
    <name evidence="1" type="ORF">TCARB_0956</name>
</gene>
<dbReference type="AlphaFoldDB" id="A0A3G1A5F0"/>
<name>A0A3G1A5F0_9CREN</name>
<sequence>MQSLPNIQQKTAWTAFNKKPLRKGLSLSPNRLMHVHISTNFYVAGLGVPKLAKKRYFQFINGSSFYQ</sequence>
<evidence type="ECO:0000313" key="1">
    <source>
        <dbReference type="EMBL" id="AJB42006.1"/>
    </source>
</evidence>